<evidence type="ECO:0000259" key="3">
    <source>
        <dbReference type="Pfam" id="PF02517"/>
    </source>
</evidence>
<evidence type="ECO:0000256" key="2">
    <source>
        <dbReference type="SAM" id="Phobius"/>
    </source>
</evidence>
<dbReference type="EMBL" id="JACSPO010000001">
    <property type="protein sequence ID" value="MBD8061029.1"/>
    <property type="molecule type" value="Genomic_DNA"/>
</dbReference>
<reference evidence="4 5" key="1">
    <citation type="submission" date="2020-08" db="EMBL/GenBank/DDBJ databases">
        <title>A Genomic Blueprint of the Chicken Gut Microbiome.</title>
        <authorList>
            <person name="Gilroy R."/>
            <person name="Ravi A."/>
            <person name="Getino M."/>
            <person name="Pursley I."/>
            <person name="Horton D.L."/>
            <person name="Alikhan N.-F."/>
            <person name="Baker D."/>
            <person name="Gharbi K."/>
            <person name="Hall N."/>
            <person name="Watson M."/>
            <person name="Adriaenssens E.M."/>
            <person name="Foster-Nyarko E."/>
            <person name="Jarju S."/>
            <person name="Secka A."/>
            <person name="Antonio M."/>
            <person name="Oren A."/>
            <person name="Chaudhuri R."/>
            <person name="La Ragione R.M."/>
            <person name="Hildebrand F."/>
            <person name="Pallen M.J."/>
        </authorList>
    </citation>
    <scope>NUCLEOTIDE SEQUENCE [LARGE SCALE GENOMIC DNA]</scope>
    <source>
        <strain evidence="4 5">Sa1BUA1</strain>
    </source>
</reference>
<dbReference type="Proteomes" id="UP000661894">
    <property type="component" value="Unassembled WGS sequence"/>
</dbReference>
<protein>
    <submittedName>
        <fullName evidence="4">CPBP family intramembrane metalloprotease</fullName>
    </submittedName>
</protein>
<feature type="transmembrane region" description="Helical" evidence="2">
    <location>
        <begin position="248"/>
        <end position="270"/>
    </location>
</feature>
<dbReference type="Pfam" id="PF02517">
    <property type="entry name" value="Rce1-like"/>
    <property type="match status" value="1"/>
</dbReference>
<keyword evidence="4" id="KW-0645">Protease</keyword>
<dbReference type="RefSeq" id="WP_251838175.1">
    <property type="nucleotide sequence ID" value="NZ_JACSPO010000001.1"/>
</dbReference>
<evidence type="ECO:0000313" key="5">
    <source>
        <dbReference type="Proteomes" id="UP000661894"/>
    </source>
</evidence>
<accession>A0ABR8YYI0</accession>
<evidence type="ECO:0000256" key="1">
    <source>
        <dbReference type="SAM" id="MobiDB-lite"/>
    </source>
</evidence>
<feature type="compositionally biased region" description="Low complexity" evidence="1">
    <location>
        <begin position="137"/>
        <end position="176"/>
    </location>
</feature>
<gene>
    <name evidence="4" type="ORF">H9624_01670</name>
</gene>
<feature type="domain" description="CAAX prenyl protease 2/Lysostaphin resistance protein A-like" evidence="3">
    <location>
        <begin position="196"/>
        <end position="278"/>
    </location>
</feature>
<proteinExistence type="predicted"/>
<feature type="transmembrane region" description="Helical" evidence="2">
    <location>
        <begin position="62"/>
        <end position="81"/>
    </location>
</feature>
<feature type="region of interest" description="Disordered" evidence="1">
    <location>
        <begin position="137"/>
        <end position="186"/>
    </location>
</feature>
<dbReference type="InterPro" id="IPR003675">
    <property type="entry name" value="Rce1/LyrA-like_dom"/>
</dbReference>
<comment type="caution">
    <text evidence="4">The sequence shown here is derived from an EMBL/GenBank/DDBJ whole genome shotgun (WGS) entry which is preliminary data.</text>
</comment>
<keyword evidence="2" id="KW-0472">Membrane</keyword>
<sequence length="299" mass="29367">MVWVLGPATATVAGTLLGLLPRPGPLSFLRLHAGLLLAALVVGIGVAGIGPVGRAGSVDDDGGGWLGLGAAAAVGDGGWLGLGRAAALGDGGWLDLGGLSWPLALVAFVAVGGLGGLAAIWAYDRIVRVIRARARGGPMRPAPGTAPRWAWASRPPGTPARSSGPGSSPVSRPLSRASSGPAAVEAPRPATVTGHLVACAVLEELAFRGLLVWAALAVGGVGGAAALVAVTVLFALSHAELGPGQPLAFLPLSVIALALVLLTGSMLPAVTAHVVVNVRAGVAAGRQTGSRVPAGGWAR</sequence>
<feature type="transmembrane region" description="Helical" evidence="2">
    <location>
        <begin position="28"/>
        <end position="50"/>
    </location>
</feature>
<keyword evidence="2" id="KW-1133">Transmembrane helix</keyword>
<dbReference type="GO" id="GO:0008237">
    <property type="term" value="F:metallopeptidase activity"/>
    <property type="evidence" value="ECO:0007669"/>
    <property type="project" value="UniProtKB-KW"/>
</dbReference>
<name>A0ABR8YYI0_9MICO</name>
<feature type="transmembrane region" description="Helical" evidence="2">
    <location>
        <begin position="101"/>
        <end position="123"/>
    </location>
</feature>
<keyword evidence="4" id="KW-0482">Metalloprotease</keyword>
<keyword evidence="2" id="KW-0812">Transmembrane</keyword>
<keyword evidence="4" id="KW-0378">Hydrolase</keyword>
<keyword evidence="5" id="KW-1185">Reference proteome</keyword>
<organism evidence="4 5">
    <name type="scientific">Oceanitalea stevensii</name>
    <dbReference type="NCBI Taxonomy" id="2763072"/>
    <lineage>
        <taxon>Bacteria</taxon>
        <taxon>Bacillati</taxon>
        <taxon>Actinomycetota</taxon>
        <taxon>Actinomycetes</taxon>
        <taxon>Micrococcales</taxon>
        <taxon>Bogoriellaceae</taxon>
        <taxon>Georgenia</taxon>
    </lineage>
</organism>
<evidence type="ECO:0000313" key="4">
    <source>
        <dbReference type="EMBL" id="MBD8061029.1"/>
    </source>
</evidence>
<feature type="transmembrane region" description="Helical" evidence="2">
    <location>
        <begin position="210"/>
        <end position="236"/>
    </location>
</feature>